<evidence type="ECO:0000313" key="2">
    <source>
        <dbReference type="EMBL" id="PMC24293.1"/>
    </source>
</evidence>
<dbReference type="PANTHER" id="PTHR45661:SF3">
    <property type="entry name" value="IG-LIKE DOMAIN-CONTAINING PROTEIN"/>
    <property type="match status" value="1"/>
</dbReference>
<protein>
    <recommendedName>
        <fullName evidence="4">BspA family leucine-rich repeat surface protein</fullName>
    </recommendedName>
</protein>
<dbReference type="RefSeq" id="WP_102697205.1">
    <property type="nucleotide sequence ID" value="NZ_PNGJ01000004.1"/>
</dbReference>
<dbReference type="InterPro" id="IPR053139">
    <property type="entry name" value="Surface_bspA-like"/>
</dbReference>
<dbReference type="OrthoDB" id="1081070at2"/>
<feature type="chain" id="PRO_5014931333" description="BspA family leucine-rich repeat surface protein" evidence="1">
    <location>
        <begin position="23"/>
        <end position="364"/>
    </location>
</feature>
<organism evidence="2 3">
    <name type="scientific">Hoylesella buccalis</name>
    <dbReference type="NCBI Taxonomy" id="28127"/>
    <lineage>
        <taxon>Bacteria</taxon>
        <taxon>Pseudomonadati</taxon>
        <taxon>Bacteroidota</taxon>
        <taxon>Bacteroidia</taxon>
        <taxon>Bacteroidales</taxon>
        <taxon>Prevotellaceae</taxon>
        <taxon>Hoylesella</taxon>
    </lineage>
</organism>
<dbReference type="InterPro" id="IPR011889">
    <property type="entry name" value="Liste_lipo_26"/>
</dbReference>
<dbReference type="InterPro" id="IPR032675">
    <property type="entry name" value="LRR_dom_sf"/>
</dbReference>
<dbReference type="SUPFAM" id="SSF52058">
    <property type="entry name" value="L domain-like"/>
    <property type="match status" value="1"/>
</dbReference>
<dbReference type="EMBL" id="PNGJ01000004">
    <property type="protein sequence ID" value="PMC24293.1"/>
    <property type="molecule type" value="Genomic_DNA"/>
</dbReference>
<gene>
    <name evidence="2" type="ORF">CJ231_06125</name>
</gene>
<feature type="signal peptide" evidence="1">
    <location>
        <begin position="1"/>
        <end position="22"/>
    </location>
</feature>
<dbReference type="Gene3D" id="3.80.10.10">
    <property type="entry name" value="Ribonuclease Inhibitor"/>
    <property type="match status" value="1"/>
</dbReference>
<evidence type="ECO:0000313" key="3">
    <source>
        <dbReference type="Proteomes" id="UP000235564"/>
    </source>
</evidence>
<dbReference type="PANTHER" id="PTHR45661">
    <property type="entry name" value="SURFACE ANTIGEN"/>
    <property type="match status" value="1"/>
</dbReference>
<name>A0A2N6QR69_9BACT</name>
<reference evidence="2 3" key="1">
    <citation type="submission" date="2017-09" db="EMBL/GenBank/DDBJ databases">
        <title>Bacterial strain isolated from the female urinary microbiota.</title>
        <authorList>
            <person name="Thomas-White K."/>
            <person name="Kumar N."/>
            <person name="Forster S."/>
            <person name="Putonti C."/>
            <person name="Lawley T."/>
            <person name="Wolfe A.J."/>
        </authorList>
    </citation>
    <scope>NUCLEOTIDE SEQUENCE [LARGE SCALE GENOMIC DNA]</scope>
    <source>
        <strain evidence="2 3">UMB0536</strain>
    </source>
</reference>
<sequence length="364" mass="39689">MKKHLFSLLVALVATAGSLPMAAQEAYAVLTEADSTLTFYYDNLRSTRPGTKYDIPTEKDTDPGWTGDIFTHQEKIKHAVFDASFADYRPTSTNRWFRYCVKLQDIKDIRNLNTEKVTDMGGMYNGGMFHGCSSLASLDLTGFNTEKVTDMGGMFHGCSSLASLDLTSFNTANVTDMYGMFATCSSLTSLNLSSFNTENVINMGFMFFGCSSLTSLDLTNFNTANVTDMGAMFDLCSSLASLDLTNFNTEKVIDMYGMFSGCNSLTTIYCNDDWSVGGKVVIYSDMFSNCPNLKGAGAVFDSSKTGIEMANPTTGYFTAKTTGIDPVTVAGKVGDGKIYDLNGRQVSKNYKGVVVTNGRKILQR</sequence>
<dbReference type="Proteomes" id="UP000235564">
    <property type="component" value="Unassembled WGS sequence"/>
</dbReference>
<dbReference type="NCBIfam" id="TIGR02167">
    <property type="entry name" value="Liste_lipo_26"/>
    <property type="match status" value="5"/>
</dbReference>
<accession>A0A2N6QR69</accession>
<comment type="caution">
    <text evidence="2">The sequence shown here is derived from an EMBL/GenBank/DDBJ whole genome shotgun (WGS) entry which is preliminary data.</text>
</comment>
<dbReference type="InterPro" id="IPR005046">
    <property type="entry name" value="DUF285"/>
</dbReference>
<dbReference type="AlphaFoldDB" id="A0A2N6QR69"/>
<dbReference type="Pfam" id="PF03382">
    <property type="entry name" value="DUF285"/>
    <property type="match status" value="1"/>
</dbReference>
<keyword evidence="1" id="KW-0732">Signal</keyword>
<evidence type="ECO:0008006" key="4">
    <source>
        <dbReference type="Google" id="ProtNLM"/>
    </source>
</evidence>
<proteinExistence type="predicted"/>
<evidence type="ECO:0000256" key="1">
    <source>
        <dbReference type="SAM" id="SignalP"/>
    </source>
</evidence>